<dbReference type="Proteomes" id="UP000199337">
    <property type="component" value="Unassembled WGS sequence"/>
</dbReference>
<feature type="region of interest" description="Disordered" evidence="4">
    <location>
        <begin position="200"/>
        <end position="229"/>
    </location>
</feature>
<proteinExistence type="inferred from homology"/>
<keyword evidence="5" id="KW-0969">Cilium</keyword>
<comment type="similarity">
    <text evidence="1 3">Belongs to the FlgD family.</text>
</comment>
<comment type="function">
    <text evidence="3">Required for flagellar hook formation. May act as a scaffolding protein.</text>
</comment>
<keyword evidence="6" id="KW-1185">Reference proteome</keyword>
<evidence type="ECO:0000256" key="3">
    <source>
        <dbReference type="RuleBase" id="RU362076"/>
    </source>
</evidence>
<evidence type="ECO:0000313" key="5">
    <source>
        <dbReference type="EMBL" id="SFF95944.1"/>
    </source>
</evidence>
<dbReference type="GO" id="GO:0044781">
    <property type="term" value="P:bacterial-type flagellum organization"/>
    <property type="evidence" value="ECO:0007669"/>
    <property type="project" value="UniProtKB-UniRule"/>
</dbReference>
<organism evidence="5 6">
    <name type="scientific">Desulfotruncus arcticus DSM 17038</name>
    <dbReference type="NCBI Taxonomy" id="1121424"/>
    <lineage>
        <taxon>Bacteria</taxon>
        <taxon>Bacillati</taxon>
        <taxon>Bacillota</taxon>
        <taxon>Clostridia</taxon>
        <taxon>Eubacteriales</taxon>
        <taxon>Desulfallaceae</taxon>
        <taxon>Desulfotruncus</taxon>
    </lineage>
</organism>
<dbReference type="STRING" id="341036.SAMN05660649_00208"/>
<dbReference type="Pfam" id="PF03963">
    <property type="entry name" value="FlgD"/>
    <property type="match status" value="1"/>
</dbReference>
<dbReference type="InterPro" id="IPR005648">
    <property type="entry name" value="FlgD"/>
</dbReference>
<protein>
    <recommendedName>
        <fullName evidence="3">Basal-body rod modification protein FlgD</fullName>
    </recommendedName>
</protein>
<accession>A0A1I2MWK1</accession>
<evidence type="ECO:0000256" key="1">
    <source>
        <dbReference type="ARBA" id="ARBA00010577"/>
    </source>
</evidence>
<keyword evidence="5" id="KW-0282">Flagellum</keyword>
<reference evidence="6" key="1">
    <citation type="submission" date="2016-10" db="EMBL/GenBank/DDBJ databases">
        <authorList>
            <person name="Varghese N."/>
            <person name="Submissions S."/>
        </authorList>
    </citation>
    <scope>NUCLEOTIDE SEQUENCE [LARGE SCALE GENOMIC DNA]</scope>
    <source>
        <strain evidence="6">DSM 17038</strain>
    </source>
</reference>
<gene>
    <name evidence="5" type="ORF">SAMN05660649_00208</name>
</gene>
<evidence type="ECO:0000256" key="2">
    <source>
        <dbReference type="ARBA" id="ARBA00022795"/>
    </source>
</evidence>
<dbReference type="RefSeq" id="WP_092467824.1">
    <property type="nucleotide sequence ID" value="NZ_FOOX01000001.1"/>
</dbReference>
<evidence type="ECO:0000313" key="6">
    <source>
        <dbReference type="Proteomes" id="UP000199337"/>
    </source>
</evidence>
<keyword evidence="2 3" id="KW-1005">Bacterial flagellum biogenesis</keyword>
<dbReference type="OrthoDB" id="280334at2"/>
<sequence length="229" mass="24866">MTEAVTGSSNDYYLPDKNQNVKEQQTLADPDAFLKILVAQMKYQNPMEPQDSSTFISQLTQMASMEQIYNMSESMSNMASEYELTRYFQLIGQQVSVVNEDTITTGLVGGVSFYDNEPCFYFEGASGGSKYTLDDVISITGKADDGLLLPYLSLVGRQVTVKDDDSETGGVVEKVLLKNGGVFVRVNGTDYSAAQIIGISSAPEETANQDDSGTEEETAPAADTEATEE</sequence>
<dbReference type="EMBL" id="FOOX01000001">
    <property type="protein sequence ID" value="SFF95944.1"/>
    <property type="molecule type" value="Genomic_DNA"/>
</dbReference>
<evidence type="ECO:0000256" key="4">
    <source>
        <dbReference type="SAM" id="MobiDB-lite"/>
    </source>
</evidence>
<dbReference type="AlphaFoldDB" id="A0A1I2MWK1"/>
<name>A0A1I2MWK1_9FIRM</name>
<keyword evidence="5" id="KW-0966">Cell projection</keyword>
<feature type="compositionally biased region" description="Low complexity" evidence="4">
    <location>
        <begin position="219"/>
        <end position="229"/>
    </location>
</feature>